<comment type="catalytic activity">
    <reaction evidence="5">
        <text>5-amino-1-(5-phospho-D-ribosyl)imidazole-4-carboxylate + L-aspartate + ATP = (2S)-2-[5-amino-1-(5-phospho-beta-D-ribosyl)imidazole-4-carboxamido]succinate + ADP + phosphate + 2 H(+)</text>
        <dbReference type="Rhea" id="RHEA:22628"/>
        <dbReference type="ChEBI" id="CHEBI:15378"/>
        <dbReference type="ChEBI" id="CHEBI:29991"/>
        <dbReference type="ChEBI" id="CHEBI:30616"/>
        <dbReference type="ChEBI" id="CHEBI:43474"/>
        <dbReference type="ChEBI" id="CHEBI:58443"/>
        <dbReference type="ChEBI" id="CHEBI:77657"/>
        <dbReference type="ChEBI" id="CHEBI:456216"/>
        <dbReference type="EC" id="6.3.2.6"/>
    </reaction>
</comment>
<keyword evidence="8" id="KW-1185">Reference proteome</keyword>
<comment type="caution">
    <text evidence="7">The sequence shown here is derived from an EMBL/GenBank/DDBJ whole genome shotgun (WGS) entry which is preliminary data.</text>
</comment>
<dbReference type="GO" id="GO:0005524">
    <property type="term" value="F:ATP binding"/>
    <property type="evidence" value="ECO:0007669"/>
    <property type="project" value="UniProtKB-KW"/>
</dbReference>
<evidence type="ECO:0000259" key="6">
    <source>
        <dbReference type="Pfam" id="PF01259"/>
    </source>
</evidence>
<reference evidence="7" key="2">
    <citation type="submission" date="2020-09" db="EMBL/GenBank/DDBJ databases">
        <authorList>
            <person name="Sun Q."/>
            <person name="Zhou Y."/>
        </authorList>
    </citation>
    <scope>NUCLEOTIDE SEQUENCE</scope>
    <source>
        <strain evidence="7">CGMCC 4.5737</strain>
    </source>
</reference>
<dbReference type="UniPathway" id="UPA00074">
    <property type="reaction ID" value="UER00131"/>
</dbReference>
<accession>A0A8J3CDW4</accession>
<name>A0A8J3CDW4_9PSEU</name>
<evidence type="ECO:0000256" key="1">
    <source>
        <dbReference type="ARBA" id="ARBA00022598"/>
    </source>
</evidence>
<evidence type="ECO:0000313" key="8">
    <source>
        <dbReference type="Proteomes" id="UP000637578"/>
    </source>
</evidence>
<proteinExistence type="predicted"/>
<keyword evidence="4" id="KW-0067">ATP-binding</keyword>
<dbReference type="Proteomes" id="UP000637578">
    <property type="component" value="Unassembled WGS sequence"/>
</dbReference>
<dbReference type="Pfam" id="PF01259">
    <property type="entry name" value="SAICAR_synt"/>
    <property type="match status" value="1"/>
</dbReference>
<keyword evidence="2" id="KW-0547">Nucleotide-binding</keyword>
<dbReference type="GO" id="GO:0006189">
    <property type="term" value="P:'de novo' IMP biosynthetic process"/>
    <property type="evidence" value="ECO:0007669"/>
    <property type="project" value="UniProtKB-UniPathway"/>
</dbReference>
<evidence type="ECO:0000256" key="3">
    <source>
        <dbReference type="ARBA" id="ARBA00022755"/>
    </source>
</evidence>
<organism evidence="7 8">
    <name type="scientific">Longimycelium tulufanense</name>
    <dbReference type="NCBI Taxonomy" id="907463"/>
    <lineage>
        <taxon>Bacteria</taxon>
        <taxon>Bacillati</taxon>
        <taxon>Actinomycetota</taxon>
        <taxon>Actinomycetes</taxon>
        <taxon>Pseudonocardiales</taxon>
        <taxon>Pseudonocardiaceae</taxon>
        <taxon>Longimycelium</taxon>
    </lineage>
</organism>
<keyword evidence="3" id="KW-0658">Purine biosynthesis</keyword>
<evidence type="ECO:0000256" key="4">
    <source>
        <dbReference type="ARBA" id="ARBA00022840"/>
    </source>
</evidence>
<sequence>MPVSQRTGGLLGAALALVGKRLSLGDIMRSDVEPRGSGIRTGEPDIVGRSKRLWLREGGTCLVELVPSLRSFTYRRDELVAATGKLRLDFYELAAARLADSGVRTAFRARVGDIRYLADYRPAPPFEVIVKNVATGSTIRKYPGLFEEGYRFSPPVVKFDYRVDPEDQPIGEDYLRAAGVPVAAFHEVALRCNRVLTEWLSPLDLWDFCLVVAVDTDGEPIIISEVSPDCMRLRSEDGRALDKDLFRAGADHDTIVAQWRELIDRVRG</sequence>
<dbReference type="Gene3D" id="3.30.470.20">
    <property type="entry name" value="ATP-grasp fold, B domain"/>
    <property type="match status" value="1"/>
</dbReference>
<evidence type="ECO:0000256" key="5">
    <source>
        <dbReference type="ARBA" id="ARBA00048475"/>
    </source>
</evidence>
<dbReference type="GO" id="GO:0004639">
    <property type="term" value="F:phosphoribosylaminoimidazolesuccinocarboxamide synthase activity"/>
    <property type="evidence" value="ECO:0007669"/>
    <property type="project" value="UniProtKB-EC"/>
</dbReference>
<gene>
    <name evidence="7" type="ORF">GCM10012275_26470</name>
</gene>
<protein>
    <submittedName>
        <fullName evidence="7">Phosphoribosylaminoimidazolesuccinocarboxamide synthase</fullName>
    </submittedName>
</protein>
<reference evidence="7" key="1">
    <citation type="journal article" date="2014" name="Int. J. Syst. Evol. Microbiol.">
        <title>Complete genome sequence of Corynebacterium casei LMG S-19264T (=DSM 44701T), isolated from a smear-ripened cheese.</title>
        <authorList>
            <consortium name="US DOE Joint Genome Institute (JGI-PGF)"/>
            <person name="Walter F."/>
            <person name="Albersmeier A."/>
            <person name="Kalinowski J."/>
            <person name="Ruckert C."/>
        </authorList>
    </citation>
    <scope>NUCLEOTIDE SEQUENCE</scope>
    <source>
        <strain evidence="7">CGMCC 4.5737</strain>
    </source>
</reference>
<dbReference type="Gene3D" id="3.30.200.20">
    <property type="entry name" value="Phosphorylase Kinase, domain 1"/>
    <property type="match status" value="1"/>
</dbReference>
<evidence type="ECO:0000313" key="7">
    <source>
        <dbReference type="EMBL" id="GGM54061.1"/>
    </source>
</evidence>
<dbReference type="SUPFAM" id="SSF56104">
    <property type="entry name" value="SAICAR synthase-like"/>
    <property type="match status" value="1"/>
</dbReference>
<evidence type="ECO:0000256" key="2">
    <source>
        <dbReference type="ARBA" id="ARBA00022741"/>
    </source>
</evidence>
<dbReference type="InterPro" id="IPR028923">
    <property type="entry name" value="SAICAR_synt/ADE2_N"/>
</dbReference>
<keyword evidence="1" id="KW-0436">Ligase</keyword>
<feature type="domain" description="SAICAR synthetase/ADE2 N-terminal" evidence="6">
    <location>
        <begin position="49"/>
        <end position="251"/>
    </location>
</feature>
<dbReference type="AlphaFoldDB" id="A0A8J3CDW4"/>
<dbReference type="EMBL" id="BMMK01000010">
    <property type="protein sequence ID" value="GGM54061.1"/>
    <property type="molecule type" value="Genomic_DNA"/>
</dbReference>